<proteinExistence type="predicted"/>
<sequence>MLAWAALLRSDLWNRQGPATIASWGLVAPLLQWAVGKELRTMRGFPAVEAMLVTCVNVFNSALPMGGVIAQHALFLSVASMELWARSPRTGSIATATNLMVTATNFFLGVSACCLLCLAHNREASHSFLASSPAAPPPPTAAAAGAAANSLGPKTATADTGPYACAQSTPGSQAVAKTQEATGMHVAAAQEGEVTNAAEKEPSSRSIPFVSFAFSASQPSPSVEPSAHPGAFGWTPALAKTLFLNASLIAWVQKAELWLLAVVPQEEAKLFASLASATFVGTRFLASVANYSVPGIVAMSPTMDMLAIVLGMLMGGTPDMQGWAVAQIRAYR</sequence>
<dbReference type="Proteomes" id="UP000815325">
    <property type="component" value="Unassembled WGS sequence"/>
</dbReference>
<evidence type="ECO:0000313" key="2">
    <source>
        <dbReference type="EMBL" id="KAF5831278.1"/>
    </source>
</evidence>
<feature type="region of interest" description="Disordered" evidence="1">
    <location>
        <begin position="129"/>
        <end position="153"/>
    </location>
</feature>
<feature type="compositionally biased region" description="Low complexity" evidence="1">
    <location>
        <begin position="141"/>
        <end position="150"/>
    </location>
</feature>
<organism evidence="2 3">
    <name type="scientific">Dunaliella salina</name>
    <name type="common">Green alga</name>
    <name type="synonym">Protococcus salinus</name>
    <dbReference type="NCBI Taxonomy" id="3046"/>
    <lineage>
        <taxon>Eukaryota</taxon>
        <taxon>Viridiplantae</taxon>
        <taxon>Chlorophyta</taxon>
        <taxon>core chlorophytes</taxon>
        <taxon>Chlorophyceae</taxon>
        <taxon>CS clade</taxon>
        <taxon>Chlamydomonadales</taxon>
        <taxon>Dunaliellaceae</taxon>
        <taxon>Dunaliella</taxon>
    </lineage>
</organism>
<evidence type="ECO:0000313" key="3">
    <source>
        <dbReference type="Proteomes" id="UP000815325"/>
    </source>
</evidence>
<gene>
    <name evidence="2" type="ORF">DUNSADRAFT_13334</name>
</gene>
<reference evidence="2" key="1">
    <citation type="submission" date="2017-08" db="EMBL/GenBank/DDBJ databases">
        <authorList>
            <person name="Polle J.E."/>
            <person name="Barry K."/>
            <person name="Cushman J."/>
            <person name="Schmutz J."/>
            <person name="Tran D."/>
            <person name="Hathwaick L.T."/>
            <person name="Yim W.C."/>
            <person name="Jenkins J."/>
            <person name="Mckie-Krisberg Z.M."/>
            <person name="Prochnik S."/>
            <person name="Lindquist E."/>
            <person name="Dockter R.B."/>
            <person name="Adam C."/>
            <person name="Molina H."/>
            <person name="Bunkerborg J."/>
            <person name="Jin E."/>
            <person name="Buchheim M."/>
            <person name="Magnuson J."/>
        </authorList>
    </citation>
    <scope>NUCLEOTIDE SEQUENCE</scope>
    <source>
        <strain evidence="2">CCAP 19/18</strain>
    </source>
</reference>
<accession>A0ABQ7G9J3</accession>
<comment type="caution">
    <text evidence="2">The sequence shown here is derived from an EMBL/GenBank/DDBJ whole genome shotgun (WGS) entry which is preliminary data.</text>
</comment>
<dbReference type="EMBL" id="MU069960">
    <property type="protein sequence ID" value="KAF5831278.1"/>
    <property type="molecule type" value="Genomic_DNA"/>
</dbReference>
<keyword evidence="3" id="KW-1185">Reference proteome</keyword>
<name>A0ABQ7G9J3_DUNSA</name>
<evidence type="ECO:0000256" key="1">
    <source>
        <dbReference type="SAM" id="MobiDB-lite"/>
    </source>
</evidence>
<protein>
    <submittedName>
        <fullName evidence="2">Uncharacterized protein</fullName>
    </submittedName>
</protein>